<evidence type="ECO:0000256" key="10">
    <source>
        <dbReference type="PROSITE-ProRule" id="PRU10141"/>
    </source>
</evidence>
<keyword evidence="5 10" id="KW-0547">Nucleotide-binding</keyword>
<protein>
    <recommendedName>
        <fullName evidence="2">non-specific serine/threonine protein kinase</fullName>
        <ecNumber evidence="2">2.7.11.1</ecNumber>
    </recommendedName>
</protein>
<comment type="similarity">
    <text evidence="1">Belongs to the protein kinase superfamily. STE Ser/Thr protein kinase family. STE20 subfamily.</text>
</comment>
<dbReference type="SMART" id="SM00220">
    <property type="entry name" value="S_TKc"/>
    <property type="match status" value="1"/>
</dbReference>
<evidence type="ECO:0000256" key="6">
    <source>
        <dbReference type="ARBA" id="ARBA00022777"/>
    </source>
</evidence>
<dbReference type="GO" id="GO:0005737">
    <property type="term" value="C:cytoplasm"/>
    <property type="evidence" value="ECO:0007669"/>
    <property type="project" value="TreeGrafter"/>
</dbReference>
<dbReference type="GO" id="GO:0004674">
    <property type="term" value="F:protein serine/threonine kinase activity"/>
    <property type="evidence" value="ECO:0007669"/>
    <property type="project" value="UniProtKB-KW"/>
</dbReference>
<dbReference type="SUPFAM" id="SSF56112">
    <property type="entry name" value="Protein kinase-like (PK-like)"/>
    <property type="match status" value="1"/>
</dbReference>
<dbReference type="InterPro" id="IPR011009">
    <property type="entry name" value="Kinase-like_dom_sf"/>
</dbReference>
<dbReference type="Gene3D" id="1.10.510.10">
    <property type="entry name" value="Transferase(Phosphotransferase) domain 1"/>
    <property type="match status" value="1"/>
</dbReference>
<comment type="catalytic activity">
    <reaction evidence="8">
        <text>L-threonyl-[protein] + ATP = O-phospho-L-threonyl-[protein] + ADP + H(+)</text>
        <dbReference type="Rhea" id="RHEA:46608"/>
        <dbReference type="Rhea" id="RHEA-COMP:11060"/>
        <dbReference type="Rhea" id="RHEA-COMP:11605"/>
        <dbReference type="ChEBI" id="CHEBI:15378"/>
        <dbReference type="ChEBI" id="CHEBI:30013"/>
        <dbReference type="ChEBI" id="CHEBI:30616"/>
        <dbReference type="ChEBI" id="CHEBI:61977"/>
        <dbReference type="ChEBI" id="CHEBI:456216"/>
        <dbReference type="EC" id="2.7.11.1"/>
    </reaction>
</comment>
<feature type="domain" description="Protein kinase" evidence="13">
    <location>
        <begin position="5"/>
        <end position="257"/>
    </location>
</feature>
<dbReference type="Pfam" id="PF00069">
    <property type="entry name" value="Pkinase"/>
    <property type="match status" value="1"/>
</dbReference>
<keyword evidence="3" id="KW-0723">Serine/threonine-protein kinase</keyword>
<dbReference type="EC" id="2.7.11.1" evidence="2"/>
<dbReference type="FunFam" id="1.10.510.10:FF:000499">
    <property type="entry name" value="Serine/threonine-protein kinase KIC1"/>
    <property type="match status" value="1"/>
</dbReference>
<dbReference type="InterPro" id="IPR000719">
    <property type="entry name" value="Prot_kinase_dom"/>
</dbReference>
<evidence type="ECO:0000256" key="4">
    <source>
        <dbReference type="ARBA" id="ARBA00022679"/>
    </source>
</evidence>
<feature type="binding site" evidence="10">
    <location>
        <position position="34"/>
    </location>
    <ligand>
        <name>ATP</name>
        <dbReference type="ChEBI" id="CHEBI:30616"/>
    </ligand>
</feature>
<reference evidence="14 15" key="1">
    <citation type="submission" date="2022-07" db="EMBL/GenBank/DDBJ databases">
        <title>Genome-wide signatures of adaptation to extreme environments.</title>
        <authorList>
            <person name="Cho C.H."/>
            <person name="Yoon H.S."/>
        </authorList>
    </citation>
    <scope>NUCLEOTIDE SEQUENCE [LARGE SCALE GENOMIC DNA]</scope>
    <source>
        <strain evidence="14 15">108.79 E11</strain>
    </source>
</reference>
<dbReference type="InterPro" id="IPR017441">
    <property type="entry name" value="Protein_kinase_ATP_BS"/>
</dbReference>
<evidence type="ECO:0000313" key="15">
    <source>
        <dbReference type="Proteomes" id="UP001300502"/>
    </source>
</evidence>
<feature type="region of interest" description="Disordered" evidence="12">
    <location>
        <begin position="640"/>
        <end position="662"/>
    </location>
</feature>
<dbReference type="EMBL" id="JANCYU010000068">
    <property type="protein sequence ID" value="KAK4528694.1"/>
    <property type="molecule type" value="Genomic_DNA"/>
</dbReference>
<evidence type="ECO:0000256" key="12">
    <source>
        <dbReference type="SAM" id="MobiDB-lite"/>
    </source>
</evidence>
<keyword evidence="7 10" id="KW-0067">ATP-binding</keyword>
<keyword evidence="6" id="KW-0418">Kinase</keyword>
<dbReference type="PANTHER" id="PTHR48012">
    <property type="entry name" value="STERILE20-LIKE KINASE, ISOFORM B-RELATED"/>
    <property type="match status" value="1"/>
</dbReference>
<keyword evidence="11" id="KW-0175">Coiled coil</keyword>
<dbReference type="PROSITE" id="PS50011">
    <property type="entry name" value="PROTEIN_KINASE_DOM"/>
    <property type="match status" value="1"/>
</dbReference>
<dbReference type="InterPro" id="IPR050629">
    <property type="entry name" value="STE20/SPS1-PAK"/>
</dbReference>
<dbReference type="PROSITE" id="PS00107">
    <property type="entry name" value="PROTEIN_KINASE_ATP"/>
    <property type="match status" value="1"/>
</dbReference>
<comment type="catalytic activity">
    <reaction evidence="9">
        <text>L-seryl-[protein] + ATP = O-phospho-L-seryl-[protein] + ADP + H(+)</text>
        <dbReference type="Rhea" id="RHEA:17989"/>
        <dbReference type="Rhea" id="RHEA-COMP:9863"/>
        <dbReference type="Rhea" id="RHEA-COMP:11604"/>
        <dbReference type="ChEBI" id="CHEBI:15378"/>
        <dbReference type="ChEBI" id="CHEBI:29999"/>
        <dbReference type="ChEBI" id="CHEBI:30616"/>
        <dbReference type="ChEBI" id="CHEBI:83421"/>
        <dbReference type="ChEBI" id="CHEBI:456216"/>
        <dbReference type="EC" id="2.7.11.1"/>
    </reaction>
</comment>
<keyword evidence="15" id="KW-1185">Reference proteome</keyword>
<evidence type="ECO:0000256" key="7">
    <source>
        <dbReference type="ARBA" id="ARBA00022840"/>
    </source>
</evidence>
<dbReference type="Proteomes" id="UP001300502">
    <property type="component" value="Unassembled WGS sequence"/>
</dbReference>
<dbReference type="GO" id="GO:0005524">
    <property type="term" value="F:ATP binding"/>
    <property type="evidence" value="ECO:0007669"/>
    <property type="project" value="UniProtKB-UniRule"/>
</dbReference>
<dbReference type="AlphaFoldDB" id="A0AAV9IMV6"/>
<comment type="caution">
    <text evidence="14">The sequence shown here is derived from an EMBL/GenBank/DDBJ whole genome shotgun (WGS) entry which is preliminary data.</text>
</comment>
<evidence type="ECO:0000256" key="5">
    <source>
        <dbReference type="ARBA" id="ARBA00022741"/>
    </source>
</evidence>
<evidence type="ECO:0000256" key="8">
    <source>
        <dbReference type="ARBA" id="ARBA00047899"/>
    </source>
</evidence>
<evidence type="ECO:0000256" key="2">
    <source>
        <dbReference type="ARBA" id="ARBA00012513"/>
    </source>
</evidence>
<feature type="coiled-coil region" evidence="11">
    <location>
        <begin position="31"/>
        <end position="58"/>
    </location>
</feature>
<feature type="region of interest" description="Disordered" evidence="12">
    <location>
        <begin position="401"/>
        <end position="422"/>
    </location>
</feature>
<evidence type="ECO:0000256" key="11">
    <source>
        <dbReference type="SAM" id="Coils"/>
    </source>
</evidence>
<organism evidence="14 15">
    <name type="scientific">Galdieria yellowstonensis</name>
    <dbReference type="NCBI Taxonomy" id="3028027"/>
    <lineage>
        <taxon>Eukaryota</taxon>
        <taxon>Rhodophyta</taxon>
        <taxon>Bangiophyceae</taxon>
        <taxon>Galdieriales</taxon>
        <taxon>Galdieriaceae</taxon>
        <taxon>Galdieria</taxon>
    </lineage>
</organism>
<evidence type="ECO:0000256" key="9">
    <source>
        <dbReference type="ARBA" id="ARBA00048679"/>
    </source>
</evidence>
<evidence type="ECO:0000256" key="1">
    <source>
        <dbReference type="ARBA" id="ARBA00008874"/>
    </source>
</evidence>
<keyword evidence="4" id="KW-0808">Transferase</keyword>
<sequence length="767" mass="86934">MLDNLQLQECIGSGSFGEVYKAINLRTKQLLAVKIIDLEDAEGDLEEVRREIRILSQLRNPHIVTYYSSLIFESTLWIIMEYLEGGSLRDLLDSRKQPLKEPILARFIQNILQGLKYLHMERRIHRDIKAANVLISKSGVAKLVDFGVSQQLTKTMQKRNTFVGTPYWMAPEVIAASYYDEKADIWSLGITIIELACGKPPWFQVHPMKALFLIMEKDPPVLQGNFSADLKDFVSHCLRKEPDERWDAASLLKHPFLKIAADYSEIMSLIDGIKKPGKPVRKAARSGKNFLKEKVMMKKIETFSWTFGRVLKVSQKDNLVSCTVRLSTGSQREFQLYSKDRKDNATVLKNQEGSMCKLIRNGMTLDSLQFENGTVLRIVSSKLDVDSNNNNNNTVIHYESADKKSPSNTNQTIPSHSSVKSPRRNLLSLFGSGGGHQRSLSDPVSSLESTVVRFPSSSSPMDTKVVKYLSSSRHPFLTDGNNSTVQRKDGENTVVLSHHKTQDENVGTTTMTSTVKKLPSLETPKDAAESMTSETNNYWNSKARIYDEMSEHTVDTVQQNTVIYRNEQQSVGKKSSIKTTSHDDTMSMDRQWIKKESIDPYLEFASRDYSQTVSETVLPKRFKSLVMDEEELEESLVETHLKESEGDLQQQPKPTTTTTTNENTYTTTVRDSLTSSSLKDAHPILVKIIIPAIRQLEAEASTLDDNDMKEIKLFSELASIMFQLDEIRPGILFVLFRQIFKQFATCDDQALRSLFYSFSQGTSPFLE</sequence>
<feature type="compositionally biased region" description="Polar residues" evidence="12">
    <location>
        <begin position="406"/>
        <end position="420"/>
    </location>
</feature>
<proteinExistence type="inferred from homology"/>
<accession>A0AAV9IMV6</accession>
<evidence type="ECO:0000256" key="3">
    <source>
        <dbReference type="ARBA" id="ARBA00022527"/>
    </source>
</evidence>
<evidence type="ECO:0000259" key="13">
    <source>
        <dbReference type="PROSITE" id="PS50011"/>
    </source>
</evidence>
<gene>
    <name evidence="14" type="ORF">GAYE_SCF63G6639</name>
</gene>
<dbReference type="PANTHER" id="PTHR48012:SF10">
    <property type="entry name" value="FI20177P1"/>
    <property type="match status" value="1"/>
</dbReference>
<evidence type="ECO:0000313" key="14">
    <source>
        <dbReference type="EMBL" id="KAK4528694.1"/>
    </source>
</evidence>
<name>A0AAV9IMV6_9RHOD</name>